<evidence type="ECO:0000256" key="2">
    <source>
        <dbReference type="ARBA" id="ARBA00022475"/>
    </source>
</evidence>
<feature type="transmembrane region" description="Helical" evidence="6">
    <location>
        <begin position="196"/>
        <end position="217"/>
    </location>
</feature>
<dbReference type="InterPro" id="IPR051611">
    <property type="entry name" value="ECF_transporter_component"/>
</dbReference>
<sequence length="222" mass="23253">MVLVILASTAVMGPYGPTFVLPALILAVALAVSERAWHRACVLPAIVAVAWALGWGLAHAPVSPVVASAVMMADYTARFAVTIGVAMHLLASTSPARLNAALRSVRVPRSASVTLIVMIRFLPVVMTESAAVLDAMRLRGLTRLATVLRHPLLVVERFTVPMIAASLRASEDLAAAAVLRGLGSPHRPTSLVPARLGWIDVVWLTMAAVLAVVAVVLPGTLA</sequence>
<dbReference type="EMBL" id="CP122566">
    <property type="protein sequence ID" value="WGH94529.1"/>
    <property type="molecule type" value="Genomic_DNA"/>
</dbReference>
<reference evidence="7 8" key="1">
    <citation type="submission" date="2023-03" db="EMBL/GenBank/DDBJ databases">
        <title>Complete genome sequences of several Auritidibacter ignavus strains isolated from ear infections.</title>
        <authorList>
            <person name="Baehr T."/>
            <person name="Baumhoegger A.M."/>
        </authorList>
    </citation>
    <scope>NUCLEOTIDE SEQUENCE [LARGE SCALE GENOMIC DNA]</scope>
    <source>
        <strain evidence="7 8">BABAE-6</strain>
    </source>
</reference>
<evidence type="ECO:0000313" key="7">
    <source>
        <dbReference type="EMBL" id="WGH94529.1"/>
    </source>
</evidence>
<keyword evidence="5 6" id="KW-0472">Membrane</keyword>
<feature type="transmembrane region" description="Helical" evidence="6">
    <location>
        <begin position="65"/>
        <end position="91"/>
    </location>
</feature>
<dbReference type="CDD" id="cd16914">
    <property type="entry name" value="EcfT"/>
    <property type="match status" value="1"/>
</dbReference>
<feature type="transmembrane region" description="Helical" evidence="6">
    <location>
        <begin position="37"/>
        <end position="58"/>
    </location>
</feature>
<dbReference type="Proteomes" id="UP001224674">
    <property type="component" value="Chromosome"/>
</dbReference>
<evidence type="ECO:0000256" key="4">
    <source>
        <dbReference type="ARBA" id="ARBA00022989"/>
    </source>
</evidence>
<evidence type="ECO:0000256" key="3">
    <source>
        <dbReference type="ARBA" id="ARBA00022692"/>
    </source>
</evidence>
<protein>
    <submittedName>
        <fullName evidence="7">Energy-coupling factor transporter transmembrane component T</fullName>
    </submittedName>
</protein>
<keyword evidence="2" id="KW-1003">Cell membrane</keyword>
<dbReference type="PANTHER" id="PTHR34857">
    <property type="entry name" value="SLL0384 PROTEIN"/>
    <property type="match status" value="1"/>
</dbReference>
<comment type="subcellular location">
    <subcellularLocation>
        <location evidence="1">Membrane</location>
        <topology evidence="1">Multi-pass membrane protein</topology>
    </subcellularLocation>
</comment>
<accession>A0AAJ6DDI5</accession>
<gene>
    <name evidence="7" type="ORF">QDX21_09455</name>
</gene>
<keyword evidence="4 6" id="KW-1133">Transmembrane helix</keyword>
<evidence type="ECO:0000313" key="8">
    <source>
        <dbReference type="Proteomes" id="UP001224674"/>
    </source>
</evidence>
<evidence type="ECO:0000256" key="1">
    <source>
        <dbReference type="ARBA" id="ARBA00004141"/>
    </source>
</evidence>
<name>A0AAJ6DDI5_9MICC</name>
<dbReference type="Pfam" id="PF02361">
    <property type="entry name" value="CbiQ"/>
    <property type="match status" value="1"/>
</dbReference>
<keyword evidence="8" id="KW-1185">Reference proteome</keyword>
<feature type="transmembrane region" description="Helical" evidence="6">
    <location>
        <begin position="111"/>
        <end position="133"/>
    </location>
</feature>
<organism evidence="7 8">
    <name type="scientific">Auritidibacter ignavus</name>
    <dbReference type="NCBI Taxonomy" id="678932"/>
    <lineage>
        <taxon>Bacteria</taxon>
        <taxon>Bacillati</taxon>
        <taxon>Actinomycetota</taxon>
        <taxon>Actinomycetes</taxon>
        <taxon>Micrococcales</taxon>
        <taxon>Micrococcaceae</taxon>
        <taxon>Auritidibacter</taxon>
    </lineage>
</organism>
<keyword evidence="3 6" id="KW-0812">Transmembrane</keyword>
<dbReference type="PANTHER" id="PTHR34857:SF2">
    <property type="entry name" value="SLL0384 PROTEIN"/>
    <property type="match status" value="1"/>
</dbReference>
<dbReference type="InterPro" id="IPR003339">
    <property type="entry name" value="ABC/ECF_trnsptr_transmembrane"/>
</dbReference>
<dbReference type="AlphaFoldDB" id="A0AAJ6DDI5"/>
<dbReference type="GO" id="GO:0005886">
    <property type="term" value="C:plasma membrane"/>
    <property type="evidence" value="ECO:0007669"/>
    <property type="project" value="UniProtKB-ARBA"/>
</dbReference>
<proteinExistence type="predicted"/>
<evidence type="ECO:0000256" key="5">
    <source>
        <dbReference type="ARBA" id="ARBA00023136"/>
    </source>
</evidence>
<evidence type="ECO:0000256" key="6">
    <source>
        <dbReference type="SAM" id="Phobius"/>
    </source>
</evidence>